<dbReference type="Proteomes" id="UP000193067">
    <property type="component" value="Unassembled WGS sequence"/>
</dbReference>
<gene>
    <name evidence="2" type="ORF">PYCCODRAFT_1472768</name>
</gene>
<dbReference type="EMBL" id="KZ084201">
    <property type="protein sequence ID" value="OSC96261.1"/>
    <property type="molecule type" value="Genomic_DNA"/>
</dbReference>
<reference evidence="2 3" key="1">
    <citation type="journal article" date="2015" name="Biotechnol. Biofuels">
        <title>Enhanced degradation of softwood versus hardwood by the white-rot fungus Pycnoporus coccineus.</title>
        <authorList>
            <person name="Couturier M."/>
            <person name="Navarro D."/>
            <person name="Chevret D."/>
            <person name="Henrissat B."/>
            <person name="Piumi F."/>
            <person name="Ruiz-Duenas F.J."/>
            <person name="Martinez A.T."/>
            <person name="Grigoriev I.V."/>
            <person name="Riley R."/>
            <person name="Lipzen A."/>
            <person name="Berrin J.G."/>
            <person name="Master E.R."/>
            <person name="Rosso M.N."/>
        </authorList>
    </citation>
    <scope>NUCLEOTIDE SEQUENCE [LARGE SCALE GENOMIC DNA]</scope>
    <source>
        <strain evidence="2 3">BRFM310</strain>
    </source>
</reference>
<feature type="compositionally biased region" description="Pro residues" evidence="1">
    <location>
        <begin position="156"/>
        <end position="165"/>
    </location>
</feature>
<feature type="compositionally biased region" description="Basic and acidic residues" evidence="1">
    <location>
        <begin position="280"/>
        <end position="292"/>
    </location>
</feature>
<feature type="region of interest" description="Disordered" evidence="1">
    <location>
        <begin position="224"/>
        <end position="304"/>
    </location>
</feature>
<evidence type="ECO:0000313" key="3">
    <source>
        <dbReference type="Proteomes" id="UP000193067"/>
    </source>
</evidence>
<feature type="compositionally biased region" description="Low complexity" evidence="1">
    <location>
        <begin position="122"/>
        <end position="134"/>
    </location>
</feature>
<feature type="compositionally biased region" description="Pro residues" evidence="1">
    <location>
        <begin position="103"/>
        <end position="117"/>
    </location>
</feature>
<proteinExistence type="predicted"/>
<protein>
    <submittedName>
        <fullName evidence="2">Uncharacterized protein</fullName>
    </submittedName>
</protein>
<feature type="region of interest" description="Disordered" evidence="1">
    <location>
        <begin position="101"/>
        <end position="141"/>
    </location>
</feature>
<evidence type="ECO:0000313" key="2">
    <source>
        <dbReference type="EMBL" id="OSC96261.1"/>
    </source>
</evidence>
<name>A0A1Y2I8M1_TRAC3</name>
<dbReference type="OrthoDB" id="2750281at2759"/>
<accession>A0A1Y2I8M1</accession>
<organism evidence="2 3">
    <name type="scientific">Trametes coccinea (strain BRFM310)</name>
    <name type="common">Pycnoporus coccineus</name>
    <dbReference type="NCBI Taxonomy" id="1353009"/>
    <lineage>
        <taxon>Eukaryota</taxon>
        <taxon>Fungi</taxon>
        <taxon>Dikarya</taxon>
        <taxon>Basidiomycota</taxon>
        <taxon>Agaricomycotina</taxon>
        <taxon>Agaricomycetes</taxon>
        <taxon>Polyporales</taxon>
        <taxon>Polyporaceae</taxon>
        <taxon>Trametes</taxon>
    </lineage>
</organism>
<keyword evidence="3" id="KW-1185">Reference proteome</keyword>
<sequence>MAFIRAPLSAAGCPRRGDPQRFTHLYNFHLGPTGRESLARVTPPVITATIAFEVPGVVAPWEFGQHLDTFLLGNATVTTNGRVRLGHGIFLFEDATEILPATGLPPPPGSSPPPPSPVAIYTTPPRSPTGSPTGADGQGNTYVVGSILHANTAQPSLPPDPPAKPCSPLTSDSLEKLVSVSPRTVRMERVNGWTTIVEEPMSEDELEEEKVGDGNAPVVEAARTGSPTAEAPLIGNPPATPEDPSPDVSPLGTPPPTSGDETAALETAVENLSGPYNLRPRPEPRVRYHETPPPRARTRRTRRRGVVVRGPCRLALQGVERAGLDVLLDVPARKWTQEDRKFLRRVMRSLRRAVKEGVGCGEAEETDRVDVSEDWAPAWRVAFRTLDELSGADGM</sequence>
<feature type="region of interest" description="Disordered" evidence="1">
    <location>
        <begin position="151"/>
        <end position="170"/>
    </location>
</feature>
<dbReference type="AlphaFoldDB" id="A0A1Y2I8M1"/>
<evidence type="ECO:0000256" key="1">
    <source>
        <dbReference type="SAM" id="MobiDB-lite"/>
    </source>
</evidence>